<dbReference type="PANTHER" id="PTHR38111:SF6">
    <property type="entry name" value="FINGER DOMAIN PROTEIN, PUTATIVE (AFU_ORTHOLOGUE AFUA_8G01940)-RELATED"/>
    <property type="match status" value="1"/>
</dbReference>
<sequence length="416" mass="47163">MDTIPKSNACRTCLRRRVKCDLTQLSCNQCTKRNLSCPGYEKRWRFMHQTTGSIQKDQQRNGRNQPQPHREAALIRARQSIDELVEPDLADAALDLQQKEVFCTFLLTSFPAQFASCGKCVEVNWIDYARRPLLSAPQALVWAYRALATVFIGRKYKDMAKVTCSRHMYSRALNYLTGVIQHPRFATTEETFAAGILLTMYEMVDGITGASWLTHTRGLATMIQMRGAFLGELVDIESQSSTRSELGLIVDRAFIEVASCPGWLTETSTLIRQPGHTEAKTNLMSEILQCTLVHQRQASILAWQQFVSPIPWDFVDPFAQSSLYGMRLGISLLNRLFVLLSADLRRRYCGPEPFEEGHIPGLQSPNPWSALDADAQEWQVRFDPEYLQDSYQIHPSGNADWMDRIAMSIGMLGIRA</sequence>
<accession>A0A5N7CCD3</accession>
<dbReference type="InterPro" id="IPR053178">
    <property type="entry name" value="Osmoadaptation_assoc"/>
</dbReference>
<evidence type="ECO:0000256" key="3">
    <source>
        <dbReference type="ARBA" id="ARBA00023163"/>
    </source>
</evidence>
<feature type="domain" description="Zn(2)-C6 fungal-type" evidence="5">
    <location>
        <begin position="9"/>
        <end position="37"/>
    </location>
</feature>
<keyword evidence="3" id="KW-0804">Transcription</keyword>
<dbReference type="Pfam" id="PF11951">
    <property type="entry name" value="Fungal_trans_2"/>
    <property type="match status" value="1"/>
</dbReference>
<dbReference type="AlphaFoldDB" id="A0A5N7CCD3"/>
<keyword evidence="4" id="KW-0539">Nucleus</keyword>
<protein>
    <recommendedName>
        <fullName evidence="5">Zn(2)-C6 fungal-type domain-containing protein</fullName>
    </recommendedName>
</protein>
<keyword evidence="2" id="KW-0238">DNA-binding</keyword>
<dbReference type="InterPro" id="IPR001138">
    <property type="entry name" value="Zn2Cys6_DnaBD"/>
</dbReference>
<dbReference type="GO" id="GO:0008270">
    <property type="term" value="F:zinc ion binding"/>
    <property type="evidence" value="ECO:0007669"/>
    <property type="project" value="InterPro"/>
</dbReference>
<dbReference type="GO" id="GO:0000981">
    <property type="term" value="F:DNA-binding transcription factor activity, RNA polymerase II-specific"/>
    <property type="evidence" value="ECO:0007669"/>
    <property type="project" value="InterPro"/>
</dbReference>
<dbReference type="Gene3D" id="4.10.240.10">
    <property type="entry name" value="Zn(2)-C6 fungal-type DNA-binding domain"/>
    <property type="match status" value="1"/>
</dbReference>
<evidence type="ECO:0000259" key="5">
    <source>
        <dbReference type="PROSITE" id="PS50048"/>
    </source>
</evidence>
<dbReference type="EMBL" id="ML735244">
    <property type="protein sequence ID" value="KAE8391579.1"/>
    <property type="molecule type" value="Genomic_DNA"/>
</dbReference>
<gene>
    <name evidence="6" type="ORF">BDV23DRAFT_171539</name>
</gene>
<dbReference type="InterPro" id="IPR021858">
    <property type="entry name" value="Fun_TF"/>
</dbReference>
<dbReference type="CDD" id="cd00067">
    <property type="entry name" value="GAL4"/>
    <property type="match status" value="1"/>
</dbReference>
<name>A0A5N7CCD3_PETAA</name>
<dbReference type="InterPro" id="IPR036864">
    <property type="entry name" value="Zn2-C6_fun-type_DNA-bd_sf"/>
</dbReference>
<proteinExistence type="predicted"/>
<dbReference type="PROSITE" id="PS50048">
    <property type="entry name" value="ZN2_CY6_FUNGAL_2"/>
    <property type="match status" value="1"/>
</dbReference>
<organism evidence="6">
    <name type="scientific">Petromyces alliaceus</name>
    <name type="common">Aspergillus alliaceus</name>
    <dbReference type="NCBI Taxonomy" id="209559"/>
    <lineage>
        <taxon>Eukaryota</taxon>
        <taxon>Fungi</taxon>
        <taxon>Dikarya</taxon>
        <taxon>Ascomycota</taxon>
        <taxon>Pezizomycotina</taxon>
        <taxon>Eurotiomycetes</taxon>
        <taxon>Eurotiomycetidae</taxon>
        <taxon>Eurotiales</taxon>
        <taxon>Aspergillaceae</taxon>
        <taxon>Aspergillus</taxon>
        <taxon>Aspergillus subgen. Circumdati</taxon>
    </lineage>
</organism>
<dbReference type="GO" id="GO:0009893">
    <property type="term" value="P:positive regulation of metabolic process"/>
    <property type="evidence" value="ECO:0007669"/>
    <property type="project" value="UniProtKB-ARBA"/>
</dbReference>
<dbReference type="SUPFAM" id="SSF57701">
    <property type="entry name" value="Zn2/Cys6 DNA-binding domain"/>
    <property type="match status" value="1"/>
</dbReference>
<dbReference type="OrthoDB" id="4491390at2759"/>
<reference evidence="6" key="1">
    <citation type="submission" date="2019-04" db="EMBL/GenBank/DDBJ databases">
        <title>Friends and foes A comparative genomics studyof 23 Aspergillus species from section Flavi.</title>
        <authorList>
            <consortium name="DOE Joint Genome Institute"/>
            <person name="Kjaerbolling I."/>
            <person name="Vesth T."/>
            <person name="Frisvad J.C."/>
            <person name="Nybo J.L."/>
            <person name="Theobald S."/>
            <person name="Kildgaard S."/>
            <person name="Isbrandt T."/>
            <person name="Kuo A."/>
            <person name="Sato A."/>
            <person name="Lyhne E.K."/>
            <person name="Kogle M.E."/>
            <person name="Wiebenga A."/>
            <person name="Kun R.S."/>
            <person name="Lubbers R.J."/>
            <person name="Makela M.R."/>
            <person name="Barry K."/>
            <person name="Chovatia M."/>
            <person name="Clum A."/>
            <person name="Daum C."/>
            <person name="Haridas S."/>
            <person name="He G."/>
            <person name="LaButti K."/>
            <person name="Lipzen A."/>
            <person name="Mondo S."/>
            <person name="Riley R."/>
            <person name="Salamov A."/>
            <person name="Simmons B.A."/>
            <person name="Magnuson J.K."/>
            <person name="Henrissat B."/>
            <person name="Mortensen U.H."/>
            <person name="Larsen T.O."/>
            <person name="Devries R.P."/>
            <person name="Grigoriev I.V."/>
            <person name="Machida M."/>
            <person name="Baker S.E."/>
            <person name="Andersen M.R."/>
        </authorList>
    </citation>
    <scope>NUCLEOTIDE SEQUENCE [LARGE SCALE GENOMIC DNA]</scope>
    <source>
        <strain evidence="6">IBT 14317</strain>
    </source>
</reference>
<dbReference type="SMART" id="SM00066">
    <property type="entry name" value="GAL4"/>
    <property type="match status" value="1"/>
</dbReference>
<keyword evidence="1" id="KW-0805">Transcription regulation</keyword>
<dbReference type="GO" id="GO:0003677">
    <property type="term" value="F:DNA binding"/>
    <property type="evidence" value="ECO:0007669"/>
    <property type="project" value="UniProtKB-KW"/>
</dbReference>
<dbReference type="Proteomes" id="UP000326877">
    <property type="component" value="Unassembled WGS sequence"/>
</dbReference>
<evidence type="ECO:0000256" key="2">
    <source>
        <dbReference type="ARBA" id="ARBA00023125"/>
    </source>
</evidence>
<evidence type="ECO:0000256" key="4">
    <source>
        <dbReference type="ARBA" id="ARBA00023242"/>
    </source>
</evidence>
<dbReference type="Pfam" id="PF00172">
    <property type="entry name" value="Zn_clus"/>
    <property type="match status" value="1"/>
</dbReference>
<evidence type="ECO:0000256" key="1">
    <source>
        <dbReference type="ARBA" id="ARBA00023015"/>
    </source>
</evidence>
<dbReference type="PANTHER" id="PTHR38111">
    <property type="entry name" value="ZN(2)-C6 FUNGAL-TYPE DOMAIN-CONTAINING PROTEIN-RELATED"/>
    <property type="match status" value="1"/>
</dbReference>
<evidence type="ECO:0000313" key="6">
    <source>
        <dbReference type="EMBL" id="KAE8391579.1"/>
    </source>
</evidence>